<organism evidence="3 4">
    <name type="scientific">Alteromonas profundi</name>
    <dbReference type="NCBI Taxonomy" id="2696062"/>
    <lineage>
        <taxon>Bacteria</taxon>
        <taxon>Pseudomonadati</taxon>
        <taxon>Pseudomonadota</taxon>
        <taxon>Gammaproteobacteria</taxon>
        <taxon>Alteromonadales</taxon>
        <taxon>Alteromonadaceae</taxon>
        <taxon>Alteromonas/Salinimonas group</taxon>
        <taxon>Alteromonas</taxon>
    </lineage>
</organism>
<dbReference type="PROSITE" id="PS50005">
    <property type="entry name" value="TPR"/>
    <property type="match status" value="4"/>
</dbReference>
<dbReference type="Pfam" id="PF13432">
    <property type="entry name" value="TPR_16"/>
    <property type="match status" value="1"/>
</dbReference>
<dbReference type="PANTHER" id="PTHR12558">
    <property type="entry name" value="CELL DIVISION CYCLE 16,23,27"/>
    <property type="match status" value="1"/>
</dbReference>
<dbReference type="InterPro" id="IPR019734">
    <property type="entry name" value="TPR_rpt"/>
</dbReference>
<dbReference type="SUPFAM" id="SSF48452">
    <property type="entry name" value="TPR-like"/>
    <property type="match status" value="5"/>
</dbReference>
<sequence>MNRKSSRRFLKRSSVAVMLLSSLVMAGCTEKSMEEHLEDARAYAQSQQVDAAIVEYKNAIQLQPDAALPRFELGKMYLQNNNFTAAEKELNRALELGHPANEVIPLLSMSYQQSGAETALAGVDYRAQGMTAVESAEVGFYKLQALVQLEKSDEARALLNDLMTLDTSTVYKGLIDSYQYILNDNYAAALSATEALREQAPQNKDLLLQLARLYLLQNQQEKAIEVYDNYVSAYPDDVQSKFAFVALLVEQKELDKAEPIVDELLKINENHPLLNTFKGIIESANGNYQNALERLEIAIMNGKSDQVVRLVAGFSAYQIQDFEAAQRHLSMVASSLPANHPGLRMLADSMLQLGESDGALDVLNRVSSQSDTDAALFSKASYQLLKEGNVAGAREMVEKSEAVSNSPEDLARLGVLQLSLNDVDGLVNIEEAVKQAPESPSTQNTLIRAYLATGQLEKAKEAANEWREQSPQFALPVVYLANIATAEKDYDAAEGYLAKAVALEGSQDEVVFARTKLHIVKEEQDKALAVIKQFLNDNPESIQAITYWYAIEASNDNSEVVIKHATKQLDKDQDNIMLRLLLARMHSLNGDLEETVSLLSSIEGDRSTPMAFWRLKGQALVATNKVEQAKALFERWLELYPRDKNAVLGTLLILDAENNFKEGLALTEKFLDKRTDPQISLLKAYFLSKMGRTAPAWEIINNASDEAKELPFVRGIIARLYVFDKKPEKALDHAMAAYETVQNDDNALLVLAILDMTDKKDEAYAFISEHVEKYPNDIRSAMLLAERQIVKDQAKASQTYETILQKTPENFVVLNNLAYLKLQEGDLNRAETLAKRALAIQPDQADAVDTLAQVHVAQGDKEEALSLYESIATETIRSEEVYLNYVELLLQFDKDTLARRLLSSREFKQAASQSRLEGFKQSYGI</sequence>
<dbReference type="InterPro" id="IPR014266">
    <property type="entry name" value="PEP-CTERM_TPR_PrsT"/>
</dbReference>
<dbReference type="Gene3D" id="1.25.40.10">
    <property type="entry name" value="Tetratricopeptide repeat domain"/>
    <property type="match status" value="4"/>
</dbReference>
<dbReference type="Pfam" id="PF01535">
    <property type="entry name" value="PPR"/>
    <property type="match status" value="1"/>
</dbReference>
<dbReference type="InterPro" id="IPR011990">
    <property type="entry name" value="TPR-like_helical_dom_sf"/>
</dbReference>
<feature type="repeat" description="TPR" evidence="1">
    <location>
        <begin position="811"/>
        <end position="844"/>
    </location>
</feature>
<reference evidence="3 4" key="1">
    <citation type="submission" date="2020-01" db="EMBL/GenBank/DDBJ databases">
        <authorList>
            <person name="Chen J."/>
            <person name="Zhu S."/>
            <person name="Yang J."/>
        </authorList>
    </citation>
    <scope>NUCLEOTIDE SEQUENCE [LARGE SCALE GENOMIC DNA]</scope>
    <source>
        <strain evidence="3 4">345S023</strain>
    </source>
</reference>
<comment type="caution">
    <text evidence="3">The sequence shown here is derived from an EMBL/GenBank/DDBJ whole genome shotgun (WGS) entry which is preliminary data.</text>
</comment>
<dbReference type="SMART" id="SM00028">
    <property type="entry name" value="TPR"/>
    <property type="match status" value="9"/>
</dbReference>
<accession>A0A7X5LMR0</accession>
<dbReference type="PANTHER" id="PTHR12558:SF13">
    <property type="entry name" value="CELL DIVISION CYCLE PROTEIN 27 HOMOLOG"/>
    <property type="match status" value="1"/>
</dbReference>
<dbReference type="EMBL" id="JAAAWN010000011">
    <property type="protein sequence ID" value="NDV91495.1"/>
    <property type="molecule type" value="Genomic_DNA"/>
</dbReference>
<feature type="chain" id="PRO_5030696424" evidence="2">
    <location>
        <begin position="27"/>
        <end position="925"/>
    </location>
</feature>
<dbReference type="InterPro" id="IPR002885">
    <property type="entry name" value="PPR_rpt"/>
</dbReference>
<name>A0A7X5LMR0_9ALTE</name>
<dbReference type="Pfam" id="PF13414">
    <property type="entry name" value="TPR_11"/>
    <property type="match status" value="1"/>
</dbReference>
<dbReference type="AlphaFoldDB" id="A0A7X5LMR0"/>
<keyword evidence="4" id="KW-1185">Reference proteome</keyword>
<feature type="repeat" description="TPR" evidence="1">
    <location>
        <begin position="33"/>
        <end position="66"/>
    </location>
</feature>
<keyword evidence="1" id="KW-0802">TPR repeat</keyword>
<feature type="repeat" description="TPR" evidence="1">
    <location>
        <begin position="610"/>
        <end position="643"/>
    </location>
</feature>
<dbReference type="Pfam" id="PF14559">
    <property type="entry name" value="TPR_19"/>
    <property type="match status" value="2"/>
</dbReference>
<feature type="repeat" description="TPR" evidence="1">
    <location>
        <begin position="204"/>
        <end position="237"/>
    </location>
</feature>
<dbReference type="NCBIfam" id="TIGR02917">
    <property type="entry name" value="PEP_TPR_lipo"/>
    <property type="match status" value="1"/>
</dbReference>
<evidence type="ECO:0000256" key="1">
    <source>
        <dbReference type="PROSITE-ProRule" id="PRU00339"/>
    </source>
</evidence>
<proteinExistence type="predicted"/>
<protein>
    <submittedName>
        <fullName evidence="3">PEP-CTERM system TPR-repeat protein PrsT</fullName>
    </submittedName>
</protein>
<dbReference type="RefSeq" id="WP_163085260.1">
    <property type="nucleotide sequence ID" value="NZ_JAAAWN010000011.1"/>
</dbReference>
<gene>
    <name evidence="3" type="primary">prsT</name>
    <name evidence="3" type="ORF">GTH32_09905</name>
</gene>
<evidence type="ECO:0000313" key="4">
    <source>
        <dbReference type="Proteomes" id="UP000470213"/>
    </source>
</evidence>
<dbReference type="Proteomes" id="UP000470213">
    <property type="component" value="Unassembled WGS sequence"/>
</dbReference>
<keyword evidence="2" id="KW-0732">Signal</keyword>
<evidence type="ECO:0000313" key="3">
    <source>
        <dbReference type="EMBL" id="NDV91495.1"/>
    </source>
</evidence>
<feature type="signal peptide" evidence="2">
    <location>
        <begin position="1"/>
        <end position="26"/>
    </location>
</feature>
<evidence type="ECO:0000256" key="2">
    <source>
        <dbReference type="SAM" id="SignalP"/>
    </source>
</evidence>
<dbReference type="PROSITE" id="PS51257">
    <property type="entry name" value="PROKAR_LIPOPROTEIN"/>
    <property type="match status" value="1"/>
</dbReference>